<feature type="region of interest" description="Disordered" evidence="1">
    <location>
        <begin position="414"/>
        <end position="436"/>
    </location>
</feature>
<feature type="region of interest" description="Disordered" evidence="1">
    <location>
        <begin position="148"/>
        <end position="172"/>
    </location>
</feature>
<feature type="compositionally biased region" description="Basic and acidic residues" evidence="1">
    <location>
        <begin position="729"/>
        <end position="739"/>
    </location>
</feature>
<feature type="compositionally biased region" description="Basic and acidic residues" evidence="1">
    <location>
        <begin position="685"/>
        <end position="705"/>
    </location>
</feature>
<feature type="region of interest" description="Disordered" evidence="1">
    <location>
        <begin position="930"/>
        <end position="950"/>
    </location>
</feature>
<feature type="compositionally biased region" description="Polar residues" evidence="1">
    <location>
        <begin position="1220"/>
        <end position="1230"/>
    </location>
</feature>
<evidence type="ECO:0000256" key="1">
    <source>
        <dbReference type="SAM" id="MobiDB-lite"/>
    </source>
</evidence>
<feature type="compositionally biased region" description="Basic and acidic residues" evidence="1">
    <location>
        <begin position="1192"/>
        <end position="1207"/>
    </location>
</feature>
<feature type="region of interest" description="Disordered" evidence="1">
    <location>
        <begin position="1178"/>
        <end position="1279"/>
    </location>
</feature>
<feature type="region of interest" description="Disordered" evidence="1">
    <location>
        <begin position="1040"/>
        <end position="1073"/>
    </location>
</feature>
<feature type="region of interest" description="Disordered" evidence="1">
    <location>
        <begin position="631"/>
        <end position="747"/>
    </location>
</feature>
<proteinExistence type="predicted"/>
<feature type="compositionally biased region" description="Polar residues" evidence="1">
    <location>
        <begin position="1056"/>
        <end position="1065"/>
    </location>
</feature>
<feature type="compositionally biased region" description="Basic and acidic residues" evidence="1">
    <location>
        <begin position="654"/>
        <end position="678"/>
    </location>
</feature>
<feature type="compositionally biased region" description="Low complexity" evidence="1">
    <location>
        <begin position="933"/>
        <end position="950"/>
    </location>
</feature>
<comment type="caution">
    <text evidence="2">The sequence shown here is derived from an EMBL/GenBank/DDBJ whole genome shotgun (WGS) entry which is preliminary data.</text>
</comment>
<feature type="non-terminal residue" evidence="2">
    <location>
        <position position="1"/>
    </location>
</feature>
<keyword evidence="3" id="KW-1185">Reference proteome</keyword>
<sequence>HNSADSYLHEEPDGVKQQQVVKLIPPPQPTKQPPSQTPQKYDVKKKVVDSMDVTANQTDEPPWIRLSRKLCTKFIEEHIEYPLITPDQSVEKINLIEPNGDVRIIEKIGKPKCRNSKMRRESEPEWVSLSRKLRAKFIESHIDDPETISLDNQLNASDPEENSSESLSDTSQELIVPKKAYKAAKESVCQGFDAEKKIIPDIPSPHENNYQTDTYKVNSTAEDDCSWEYQEIQFEPEDSGTFHDSFEDPFLRPLKNGHGTVAVKVQPDAHYNLDHQESRQTNASHFTSFAETVNAHMFSNAECYNNDVIFSSCVGGSEHPPPDSSNTNKKVITVQFVSRREKEPQHFVRIEKSAQTQVEEPLEKSNNSSFFNLTTWEEAHHKSDDDRAERTCSPSSNRSLIKEWKSLEDICDNRKKNLPEGTRNKSEQGRRHSEYHKTAPPMKENHIYNSVDVLDKLECKISTQNGFSHSKSNEDRLEISVRNNNTVQQMKSIANQPSINGISVNVDKYENCKNNSTMRENNIYSNGNDFELRENQTERFEKDCDVFSGGCDSNLDSEISKHDEKRDFFGCDSSETNKSRKEISEIRRNSHSDRKNPKCDENNFNCNTNNENGTCLEFDSFEFLDKNSAGYESHESDLSSDSDLNRSRNKSLKNYRESENRRINQYGEKKSNMSDDLKQFQAQENGKESKNNSHTNDKKDTDKASNKKSYKCNGVIPNSKEVASNRSSHCRELKKEEKITNNSYPDLQNSEKKISKLENNNSVNEYANINPACISSQAQHNGVQSSFEINNKYKSSQSVSHSDIDDESPDEIKKSSKQRRNTFDTLHNELAISSPSLNAAEIKVNSRSANKLSPDCNDSKMKSSSCQDISRSEHFSAYREESKRETKPNGTGPQNNFKSQISSAIQFQEFESEADIPLCAKLVSKQNGKRFTPSVSSSSNRNPSPCSESSHVYEDMFKETTSCPSDSETSSWTVMKPNNSYYVNGRSSSMNDLDYSDSCSMSVKCDYASSSEQSTLQSRHSSVTSSSFYVNLRDYDSHMLEPSLSRKKKDHKKATKNGTSTKLPNSNPPTPESLRHLFTSPLNSIHSPPNRTSRLINKLPQEPESHYYSTAAATSSAFKHGFDPSPPKPKKTERSSSIKIKDIAHGIILTFKRFQNHSKSSHVSPTHYVDVSHLADLGSKTNSSESSKSRSRKDQKEISRKQEEKRRWAFSSENLRTDSDSGCQLTSSDVQRAKARRSSSDLVGKKPSTEILNTDVMRNGGAGEKKKTKNGKKSSNAKEKGRTELYCLSPFREGASIFFYLPPARFSYSVVVSYSTCSSPQLDQVQEFARPQKITNQLRNHGKEGECSFCWL</sequence>
<feature type="compositionally biased region" description="Polar residues" evidence="1">
    <location>
        <begin position="888"/>
        <end position="897"/>
    </location>
</feature>
<accession>A0A4Y2T204</accession>
<dbReference type="Proteomes" id="UP000499080">
    <property type="component" value="Unassembled WGS sequence"/>
</dbReference>
<feature type="region of interest" description="Disordered" evidence="1">
    <location>
        <begin position="1"/>
        <end position="42"/>
    </location>
</feature>
<feature type="region of interest" description="Disordered" evidence="1">
    <location>
        <begin position="570"/>
        <end position="598"/>
    </location>
</feature>
<organism evidence="2 3">
    <name type="scientific">Araneus ventricosus</name>
    <name type="common">Orbweaver spider</name>
    <name type="synonym">Epeira ventricosa</name>
    <dbReference type="NCBI Taxonomy" id="182803"/>
    <lineage>
        <taxon>Eukaryota</taxon>
        <taxon>Metazoa</taxon>
        <taxon>Ecdysozoa</taxon>
        <taxon>Arthropoda</taxon>
        <taxon>Chelicerata</taxon>
        <taxon>Arachnida</taxon>
        <taxon>Araneae</taxon>
        <taxon>Araneomorphae</taxon>
        <taxon>Entelegynae</taxon>
        <taxon>Araneoidea</taxon>
        <taxon>Araneidae</taxon>
        <taxon>Araneus</taxon>
    </lineage>
</organism>
<reference evidence="2 3" key="1">
    <citation type="journal article" date="2019" name="Sci. Rep.">
        <title>Orb-weaving spider Araneus ventricosus genome elucidates the spidroin gene catalogue.</title>
        <authorList>
            <person name="Kono N."/>
            <person name="Nakamura H."/>
            <person name="Ohtoshi R."/>
            <person name="Moran D.A.P."/>
            <person name="Shinohara A."/>
            <person name="Yoshida Y."/>
            <person name="Fujiwara M."/>
            <person name="Mori M."/>
            <person name="Tomita M."/>
            <person name="Arakawa K."/>
        </authorList>
    </citation>
    <scope>NUCLEOTIDE SEQUENCE [LARGE SCALE GENOMIC DNA]</scope>
</reference>
<feature type="compositionally biased region" description="Basic and acidic residues" evidence="1">
    <location>
        <begin position="1130"/>
        <end position="1139"/>
    </location>
</feature>
<evidence type="ECO:0000313" key="2">
    <source>
        <dbReference type="EMBL" id="GBN93903.1"/>
    </source>
</evidence>
<feature type="compositionally biased region" description="Pro residues" evidence="1">
    <location>
        <begin position="24"/>
        <end position="36"/>
    </location>
</feature>
<gene>
    <name evidence="2" type="ORF">AVEN_236503_1</name>
</gene>
<feature type="compositionally biased region" description="Basic and acidic residues" evidence="1">
    <location>
        <begin position="870"/>
        <end position="887"/>
    </location>
</feature>
<feature type="region of interest" description="Disordered" evidence="1">
    <location>
        <begin position="1118"/>
        <end position="1139"/>
    </location>
</feature>
<evidence type="ECO:0000313" key="3">
    <source>
        <dbReference type="Proteomes" id="UP000499080"/>
    </source>
</evidence>
<feature type="compositionally biased region" description="Basic residues" evidence="1">
    <location>
        <begin position="1045"/>
        <end position="1055"/>
    </location>
</feature>
<name>A0A4Y2T204_ARAVE</name>
<dbReference type="OrthoDB" id="6430859at2759"/>
<feature type="region of interest" description="Disordered" evidence="1">
    <location>
        <begin position="849"/>
        <end position="897"/>
    </location>
</feature>
<dbReference type="EMBL" id="BGPR01025202">
    <property type="protein sequence ID" value="GBN93903.1"/>
    <property type="molecule type" value="Genomic_DNA"/>
</dbReference>
<feature type="region of interest" description="Disordered" evidence="1">
    <location>
        <begin position="794"/>
        <end position="821"/>
    </location>
</feature>
<protein>
    <submittedName>
        <fullName evidence="2">Uncharacterized protein</fullName>
    </submittedName>
</protein>